<dbReference type="SUPFAM" id="SSF54637">
    <property type="entry name" value="Thioesterase/thiol ester dehydrase-isomerase"/>
    <property type="match status" value="1"/>
</dbReference>
<dbReference type="Proteomes" id="UP001327459">
    <property type="component" value="Chromosome"/>
</dbReference>
<evidence type="ECO:0000313" key="2">
    <source>
        <dbReference type="Proteomes" id="UP001327459"/>
    </source>
</evidence>
<gene>
    <name evidence="1" type="ORF">SR882_06035</name>
</gene>
<dbReference type="RefSeq" id="WP_322520360.1">
    <property type="nucleotide sequence ID" value="NZ_CP140153.1"/>
</dbReference>
<name>A0ABZ0YT48_9GAMM</name>
<evidence type="ECO:0008006" key="3">
    <source>
        <dbReference type="Google" id="ProtNLM"/>
    </source>
</evidence>
<dbReference type="InterPro" id="IPR016776">
    <property type="entry name" value="ApeP-like_dehydratase"/>
</dbReference>
<protein>
    <recommendedName>
        <fullName evidence="3">3-hydroxylacyl-ACP dehydratase</fullName>
    </recommendedName>
</protein>
<evidence type="ECO:0000313" key="1">
    <source>
        <dbReference type="EMBL" id="WQH15329.1"/>
    </source>
</evidence>
<sequence>MPIDLTALDGPALCALLPHHGDVCQLERILRVDDSRLVGETRAHHRPDNPLRVGGRLGVFAGVEMAGQAMALHLALQSNGEAAGQGMITRANSLSPRVDRLDGLPGPLRITVTCEAQAGEMARYGFILEHEGAVILDGGLSVWLTNAG</sequence>
<accession>A0ABZ0YT48</accession>
<dbReference type="EMBL" id="CP140153">
    <property type="protein sequence ID" value="WQH15329.1"/>
    <property type="molecule type" value="Genomic_DNA"/>
</dbReference>
<reference evidence="1 2" key="1">
    <citation type="submission" date="2023-11" db="EMBL/GenBank/DDBJ databases">
        <title>MicrobeMod: A computational toolkit for identifying prokaryotic methylation and restriction-modification with nanopore sequencing.</title>
        <authorList>
            <person name="Crits-Christoph A."/>
            <person name="Kang S.C."/>
            <person name="Lee H."/>
            <person name="Ostrov N."/>
        </authorList>
    </citation>
    <scope>NUCLEOTIDE SEQUENCE [LARGE SCALE GENOMIC DNA]</scope>
    <source>
        <strain evidence="1 2">ATCC 49870</strain>
    </source>
</reference>
<keyword evidence="2" id="KW-1185">Reference proteome</keyword>
<dbReference type="Pfam" id="PF22817">
    <property type="entry name" value="ApeP-like"/>
    <property type="match status" value="1"/>
</dbReference>
<organism evidence="1 2">
    <name type="scientific">Guyparkeria halophila</name>
    <dbReference type="NCBI Taxonomy" id="47960"/>
    <lineage>
        <taxon>Bacteria</taxon>
        <taxon>Pseudomonadati</taxon>
        <taxon>Pseudomonadota</taxon>
        <taxon>Gammaproteobacteria</taxon>
        <taxon>Chromatiales</taxon>
        <taxon>Thioalkalibacteraceae</taxon>
        <taxon>Guyparkeria</taxon>
    </lineage>
</organism>
<dbReference type="InterPro" id="IPR029069">
    <property type="entry name" value="HotDog_dom_sf"/>
</dbReference>
<dbReference type="Gene3D" id="3.10.129.10">
    <property type="entry name" value="Hotdog Thioesterase"/>
    <property type="match status" value="1"/>
</dbReference>
<proteinExistence type="predicted"/>